<evidence type="ECO:0000313" key="14">
    <source>
        <dbReference type="Proteomes" id="UP000697472"/>
    </source>
</evidence>
<dbReference type="EMBL" id="JAFBEH010000092">
    <property type="protein sequence ID" value="MBM7643807.1"/>
    <property type="molecule type" value="Genomic_DNA"/>
</dbReference>
<dbReference type="InterPro" id="IPR041891">
    <property type="entry name" value="Alpha_CA_prokaryot-like"/>
</dbReference>
<evidence type="ECO:0000256" key="7">
    <source>
        <dbReference type="ARBA" id="ARBA00022833"/>
    </source>
</evidence>
<evidence type="ECO:0000256" key="11">
    <source>
        <dbReference type="SAM" id="MobiDB-lite"/>
    </source>
</evidence>
<evidence type="ECO:0000256" key="2">
    <source>
        <dbReference type="ARBA" id="ARBA00002904"/>
    </source>
</evidence>
<accession>A0ABS2PWY6</accession>
<dbReference type="SMART" id="SM01057">
    <property type="entry name" value="Carb_anhydrase"/>
    <property type="match status" value="1"/>
</dbReference>
<name>A0ABS2PWY6_9STRE</name>
<evidence type="ECO:0000259" key="12">
    <source>
        <dbReference type="PROSITE" id="PS51144"/>
    </source>
</evidence>
<keyword evidence="8 10" id="KW-0456">Lyase</keyword>
<gene>
    <name evidence="13" type="ORF">JOC28_002141</name>
</gene>
<protein>
    <recommendedName>
        <fullName evidence="5 10">Carbonic anhydrase</fullName>
        <ecNumber evidence="4 10">4.2.1.1</ecNumber>
    </recommendedName>
</protein>
<dbReference type="PROSITE" id="PS51144">
    <property type="entry name" value="ALPHA_CA_2"/>
    <property type="match status" value="1"/>
</dbReference>
<feature type="signal peptide" evidence="10">
    <location>
        <begin position="1"/>
        <end position="23"/>
    </location>
</feature>
<evidence type="ECO:0000256" key="6">
    <source>
        <dbReference type="ARBA" id="ARBA00022723"/>
    </source>
</evidence>
<feature type="chain" id="PRO_5044952240" description="Carbonic anhydrase" evidence="10">
    <location>
        <begin position="24"/>
        <end position="263"/>
    </location>
</feature>
<evidence type="ECO:0000256" key="10">
    <source>
        <dbReference type="RuleBase" id="RU367011"/>
    </source>
</evidence>
<organism evidence="13 14">
    <name type="scientific">Streptococcus loxodontisalivarius</name>
    <dbReference type="NCBI Taxonomy" id="1349415"/>
    <lineage>
        <taxon>Bacteria</taxon>
        <taxon>Bacillati</taxon>
        <taxon>Bacillota</taxon>
        <taxon>Bacilli</taxon>
        <taxon>Lactobacillales</taxon>
        <taxon>Streptococcaceae</taxon>
        <taxon>Streptococcus</taxon>
    </lineage>
</organism>
<reference evidence="13 14" key="1">
    <citation type="submission" date="2021-01" db="EMBL/GenBank/DDBJ databases">
        <title>Genomic Encyclopedia of Type Strains, Phase IV (KMG-IV): sequencing the most valuable type-strain genomes for metagenomic binning, comparative biology and taxonomic classification.</title>
        <authorList>
            <person name="Goeker M."/>
        </authorList>
    </citation>
    <scope>NUCLEOTIDE SEQUENCE [LARGE SCALE GENOMIC DNA]</scope>
    <source>
        <strain evidence="13 14">DSM 27382</strain>
    </source>
</reference>
<dbReference type="InterPro" id="IPR023561">
    <property type="entry name" value="Carbonic_anhydrase_a-class"/>
</dbReference>
<evidence type="ECO:0000256" key="1">
    <source>
        <dbReference type="ARBA" id="ARBA00001947"/>
    </source>
</evidence>
<evidence type="ECO:0000256" key="9">
    <source>
        <dbReference type="ARBA" id="ARBA00048348"/>
    </source>
</evidence>
<comment type="cofactor">
    <cofactor evidence="1 10">
        <name>Zn(2+)</name>
        <dbReference type="ChEBI" id="CHEBI:29105"/>
    </cofactor>
</comment>
<feature type="domain" description="Alpha-carbonic anhydrase" evidence="12">
    <location>
        <begin position="41"/>
        <end position="263"/>
    </location>
</feature>
<keyword evidence="7 10" id="KW-0862">Zinc</keyword>
<dbReference type="GO" id="GO:0004089">
    <property type="term" value="F:carbonate dehydratase activity"/>
    <property type="evidence" value="ECO:0007669"/>
    <property type="project" value="UniProtKB-EC"/>
</dbReference>
<evidence type="ECO:0000256" key="4">
    <source>
        <dbReference type="ARBA" id="ARBA00012925"/>
    </source>
</evidence>
<keyword evidence="10" id="KW-0732">Signal</keyword>
<keyword evidence="6 10" id="KW-0479">Metal-binding</keyword>
<dbReference type="PROSITE" id="PS00162">
    <property type="entry name" value="ALPHA_CA_1"/>
    <property type="match status" value="1"/>
</dbReference>
<evidence type="ECO:0000256" key="8">
    <source>
        <dbReference type="ARBA" id="ARBA00023239"/>
    </source>
</evidence>
<comment type="catalytic activity">
    <reaction evidence="9 10">
        <text>hydrogencarbonate + H(+) = CO2 + H2O</text>
        <dbReference type="Rhea" id="RHEA:10748"/>
        <dbReference type="ChEBI" id="CHEBI:15377"/>
        <dbReference type="ChEBI" id="CHEBI:15378"/>
        <dbReference type="ChEBI" id="CHEBI:16526"/>
        <dbReference type="ChEBI" id="CHEBI:17544"/>
        <dbReference type="EC" id="4.2.1.1"/>
    </reaction>
</comment>
<dbReference type="Pfam" id="PF00194">
    <property type="entry name" value="Carb_anhydrase"/>
    <property type="match status" value="1"/>
</dbReference>
<dbReference type="CDD" id="cd03124">
    <property type="entry name" value="alpha_CA_prokaryotic_like"/>
    <property type="match status" value="1"/>
</dbReference>
<dbReference type="Proteomes" id="UP000697472">
    <property type="component" value="Unassembled WGS sequence"/>
</dbReference>
<proteinExistence type="inferred from homology"/>
<dbReference type="SUPFAM" id="SSF51069">
    <property type="entry name" value="Carbonic anhydrase"/>
    <property type="match status" value="1"/>
</dbReference>
<dbReference type="Gene3D" id="3.10.200.10">
    <property type="entry name" value="Alpha carbonic anhydrase"/>
    <property type="match status" value="1"/>
</dbReference>
<evidence type="ECO:0000313" key="13">
    <source>
        <dbReference type="EMBL" id="MBM7643807.1"/>
    </source>
</evidence>
<comment type="similarity">
    <text evidence="3 10">Belongs to the alpha-carbonic anhydrase family.</text>
</comment>
<sequence>MKKKLTYLMVLAGLCLACSTVQAETTTTTSTTSSSSETQEAHWGYEDEISPEYWGSLSEEYAACSDGTEQSPINITGAEDVDLPSLSLKSKSSKVTVLNNGHTIQVTPENSDNTLTVGDKTYTLKQFHFHAPSENEIDGKQYPLEGHFVYKTDDGQIAVVSVLYQYGKENKGLKEVWKNMPTKVNEEKEVSKSISISNLFPEDQDYYNFEGSLTTPPCTEGVNWIVFKKQETISKAQVKKFSETIGVANNRPLQDLNGREIEE</sequence>
<dbReference type="PANTHER" id="PTHR18952">
    <property type="entry name" value="CARBONIC ANHYDRASE"/>
    <property type="match status" value="1"/>
</dbReference>
<dbReference type="InterPro" id="IPR001148">
    <property type="entry name" value="CA_dom"/>
</dbReference>
<dbReference type="PANTHER" id="PTHR18952:SF265">
    <property type="entry name" value="CARBONIC ANHYDRASE"/>
    <property type="match status" value="1"/>
</dbReference>
<feature type="compositionally biased region" description="Low complexity" evidence="11">
    <location>
        <begin position="26"/>
        <end position="38"/>
    </location>
</feature>
<feature type="region of interest" description="Disordered" evidence="11">
    <location>
        <begin position="26"/>
        <end position="45"/>
    </location>
</feature>
<dbReference type="EC" id="4.2.1.1" evidence="4 10"/>
<evidence type="ECO:0000256" key="3">
    <source>
        <dbReference type="ARBA" id="ARBA00010718"/>
    </source>
</evidence>
<comment type="caution">
    <text evidence="13">The sequence shown here is derived from an EMBL/GenBank/DDBJ whole genome shotgun (WGS) entry which is preliminary data.</text>
</comment>
<keyword evidence="14" id="KW-1185">Reference proteome</keyword>
<dbReference type="RefSeq" id="WP_205010636.1">
    <property type="nucleotide sequence ID" value="NZ_JAFBEH010000092.1"/>
</dbReference>
<comment type="function">
    <text evidence="2 10">Reversible hydration of carbon dioxide.</text>
</comment>
<dbReference type="InterPro" id="IPR018338">
    <property type="entry name" value="Carbonic_anhydrase_a-class_CS"/>
</dbReference>
<evidence type="ECO:0000256" key="5">
    <source>
        <dbReference type="ARBA" id="ARBA00014628"/>
    </source>
</evidence>
<dbReference type="InterPro" id="IPR036398">
    <property type="entry name" value="CA_dom_sf"/>
</dbReference>